<organism evidence="1 2">
    <name type="scientific">Gramella jeungdoensis</name>
    <dbReference type="NCBI Taxonomy" id="708091"/>
    <lineage>
        <taxon>Bacteria</taxon>
        <taxon>Pseudomonadati</taxon>
        <taxon>Bacteroidota</taxon>
        <taxon>Flavobacteriia</taxon>
        <taxon>Flavobacteriales</taxon>
        <taxon>Flavobacteriaceae</taxon>
        <taxon>Christiangramia</taxon>
    </lineage>
</organism>
<keyword evidence="2" id="KW-1185">Reference proteome</keyword>
<protein>
    <submittedName>
        <fullName evidence="1">Uncharacterized protein</fullName>
    </submittedName>
</protein>
<dbReference type="RefSeq" id="WP_134248586.1">
    <property type="nucleotide sequence ID" value="NZ_SNQI01000004.1"/>
</dbReference>
<proteinExistence type="predicted"/>
<dbReference type="OrthoDB" id="978867at2"/>
<gene>
    <name evidence="1" type="ORF">E2488_11845</name>
</gene>
<accession>A0A4Y8AQ28</accession>
<evidence type="ECO:0000313" key="2">
    <source>
        <dbReference type="Proteomes" id="UP000298517"/>
    </source>
</evidence>
<sequence length="198" mass="22870">MKNLIKMKLLIVALLTTIVINATNINNKVKVEVISSKLIDLKLENSDGDLTIRVKDVFGEVLYTEKFEGNYISKKYDLNTLPEGNYYFEIEGRTKINLMPFKISSKGCEFKSDIESTYYKPIVRQEGDLVFISKIEFKKEDFEIYLYDNQLNSLYQEKLNGGINLGKTLNIKNLKSGNYSIVMKSAGRVFEQKIYKKK</sequence>
<dbReference type="AlphaFoldDB" id="A0A4Y8AQ28"/>
<evidence type="ECO:0000313" key="1">
    <source>
        <dbReference type="EMBL" id="TEW72882.1"/>
    </source>
</evidence>
<dbReference type="Gene3D" id="2.60.40.3080">
    <property type="match status" value="1"/>
</dbReference>
<comment type="caution">
    <text evidence="1">The sequence shown here is derived from an EMBL/GenBank/DDBJ whole genome shotgun (WGS) entry which is preliminary data.</text>
</comment>
<dbReference type="EMBL" id="SNQI01000004">
    <property type="protein sequence ID" value="TEW72882.1"/>
    <property type="molecule type" value="Genomic_DNA"/>
</dbReference>
<dbReference type="Proteomes" id="UP000298517">
    <property type="component" value="Unassembled WGS sequence"/>
</dbReference>
<reference evidence="1 2" key="1">
    <citation type="journal article" date="2011" name="J. Microbiol.">
        <title>Gramella jeungdoensis sp. nov., isolated from a solar saltern in Korea.</title>
        <authorList>
            <person name="Joung Y."/>
            <person name="Kim H."/>
            <person name="Jang T."/>
            <person name="Ahn T.S."/>
            <person name="Joh K."/>
        </authorList>
    </citation>
    <scope>NUCLEOTIDE SEQUENCE [LARGE SCALE GENOMIC DNA]</scope>
    <source>
        <strain evidence="1 2">KCTC 23123</strain>
    </source>
</reference>
<name>A0A4Y8AQ28_9FLAO</name>